<dbReference type="Proteomes" id="UP000486602">
    <property type="component" value="Unassembled WGS sequence"/>
</dbReference>
<gene>
    <name evidence="2" type="ORF">G3O08_13420</name>
</gene>
<protein>
    <submittedName>
        <fullName evidence="2">HNH endonuclease</fullName>
    </submittedName>
</protein>
<name>A0A7K3WS55_9FLAO</name>
<feature type="domain" description="HNH nuclease" evidence="1">
    <location>
        <begin position="158"/>
        <end position="221"/>
    </location>
</feature>
<dbReference type="RefSeq" id="WP_163285896.1">
    <property type="nucleotide sequence ID" value="NZ_JAAGVY010000027.1"/>
</dbReference>
<dbReference type="CDD" id="cd00085">
    <property type="entry name" value="HNHc"/>
    <property type="match status" value="1"/>
</dbReference>
<accession>A0A7K3WS55</accession>
<keyword evidence="2" id="KW-0540">Nuclease</keyword>
<dbReference type="SMART" id="SM00507">
    <property type="entry name" value="HNHc"/>
    <property type="match status" value="1"/>
</dbReference>
<comment type="caution">
    <text evidence="2">The sequence shown here is derived from an EMBL/GenBank/DDBJ whole genome shotgun (WGS) entry which is preliminary data.</text>
</comment>
<evidence type="ECO:0000259" key="1">
    <source>
        <dbReference type="SMART" id="SM00507"/>
    </source>
</evidence>
<keyword evidence="2" id="KW-0378">Hydrolase</keyword>
<organism evidence="2 3">
    <name type="scientific">Cryomorpha ignava</name>
    <dbReference type="NCBI Taxonomy" id="101383"/>
    <lineage>
        <taxon>Bacteria</taxon>
        <taxon>Pseudomonadati</taxon>
        <taxon>Bacteroidota</taxon>
        <taxon>Flavobacteriia</taxon>
        <taxon>Flavobacteriales</taxon>
        <taxon>Cryomorphaceae</taxon>
        <taxon>Cryomorpha</taxon>
    </lineage>
</organism>
<dbReference type="InterPro" id="IPR003615">
    <property type="entry name" value="HNH_nuc"/>
</dbReference>
<dbReference type="GO" id="GO:0008270">
    <property type="term" value="F:zinc ion binding"/>
    <property type="evidence" value="ECO:0007669"/>
    <property type="project" value="InterPro"/>
</dbReference>
<keyword evidence="2" id="KW-0255">Endonuclease</keyword>
<proteinExistence type="predicted"/>
<sequence>MRNPKWHRDEIILALDLYFQLEPGQINHSNPRIIEVSKNLNRLPIHDTRPDEVKFRNPNGVSLKLSNFLAIDPYYHGKGMQSFSKLDKKVFDEFITDKARLHRLAEQIRLATQDDDRNFALYEIPQAEEFDPIEVWEGQVIYKLHKLRERNSKINQRKKDTFYNQFGKLECEACTFDFEKFYLELGKGYIECHHRIPLADLEAEKKTSLDDLALVCSNCHRMLHREISTLSVEELKWRNNGSKSLYFNFERMRF</sequence>
<dbReference type="GO" id="GO:0003676">
    <property type="term" value="F:nucleic acid binding"/>
    <property type="evidence" value="ECO:0007669"/>
    <property type="project" value="InterPro"/>
</dbReference>
<reference evidence="2 3" key="1">
    <citation type="submission" date="2020-02" db="EMBL/GenBank/DDBJ databases">
        <title>Out from the shadows clarifying the taxonomy of the family Cryomorphaceae and related taxa by utilizing the GTDB taxonomic framework.</title>
        <authorList>
            <person name="Bowman J.P."/>
        </authorList>
    </citation>
    <scope>NUCLEOTIDE SEQUENCE [LARGE SCALE GENOMIC DNA]</scope>
    <source>
        <strain evidence="2 3">QSSC 1-22</strain>
    </source>
</reference>
<dbReference type="Pfam" id="PF01844">
    <property type="entry name" value="HNH"/>
    <property type="match status" value="1"/>
</dbReference>
<evidence type="ECO:0000313" key="2">
    <source>
        <dbReference type="EMBL" id="NEN24503.1"/>
    </source>
</evidence>
<dbReference type="AlphaFoldDB" id="A0A7K3WS55"/>
<dbReference type="EMBL" id="JAAGVY010000027">
    <property type="protein sequence ID" value="NEN24503.1"/>
    <property type="molecule type" value="Genomic_DNA"/>
</dbReference>
<evidence type="ECO:0000313" key="3">
    <source>
        <dbReference type="Proteomes" id="UP000486602"/>
    </source>
</evidence>
<keyword evidence="3" id="KW-1185">Reference proteome</keyword>
<dbReference type="GO" id="GO:0004519">
    <property type="term" value="F:endonuclease activity"/>
    <property type="evidence" value="ECO:0007669"/>
    <property type="project" value="UniProtKB-KW"/>
</dbReference>
<dbReference type="InterPro" id="IPR002711">
    <property type="entry name" value="HNH"/>
</dbReference>